<accession>A0A9J7KYR1</accession>
<sequence length="400" mass="45333">MAKFLLSCIIAICCASLSIAMDSASNSYSQPTTSEILVGKGPGWECKYTTMPPYMYNCGCTRISELRLADVNFFDNTVTDLWVPCNAKLPSYNASVFDGLPSFIRQIKIWDCFEEEVGKEVLYGLINIDSLDLVNMLSLFVNRVLDHWITEPLAPVRLDPELFASVPQLRKLNLRWLFMDTFPEALYHKINGQAPLQNMLELDLSWNRIPDVKSEYFSNMIKLNVLDISFNHIHNLSDSLLMLRNLQRLHIKGNHIESLDGSPFKTLRELSTLVLSQMRPIINITLPGHVGHKYPQRGALRFIHPSSFVGLWNLKELQIDINSIELIQNGTFDPLIKLEQLNLSVGLISTIEEDGFRGLQSLSSLDLSYNNLSCIGNSVFENLPALLKLNLEGNYPREPL</sequence>
<dbReference type="SUPFAM" id="SSF52058">
    <property type="entry name" value="L domain-like"/>
    <property type="match status" value="1"/>
</dbReference>
<dbReference type="PROSITE" id="PS51450">
    <property type="entry name" value="LRR"/>
    <property type="match status" value="3"/>
</dbReference>
<dbReference type="PANTHER" id="PTHR24373">
    <property type="entry name" value="SLIT RELATED LEUCINE-RICH REPEAT NEURONAL PROTEIN"/>
    <property type="match status" value="1"/>
</dbReference>
<evidence type="ECO:0000256" key="1">
    <source>
        <dbReference type="ARBA" id="ARBA00022614"/>
    </source>
</evidence>
<dbReference type="RefSeq" id="XP_035672967.1">
    <property type="nucleotide sequence ID" value="XM_035817074.1"/>
</dbReference>
<dbReference type="KEGG" id="bfo:118413549"/>
<name>A0A9J7KYR1_BRAFL</name>
<evidence type="ECO:0000313" key="6">
    <source>
        <dbReference type="RefSeq" id="XP_035672967.1"/>
    </source>
</evidence>
<dbReference type="Gene3D" id="3.80.10.10">
    <property type="entry name" value="Ribonuclease Inhibitor"/>
    <property type="match status" value="2"/>
</dbReference>
<gene>
    <name evidence="6" type="primary">LOC118413549</name>
</gene>
<organism evidence="5 6">
    <name type="scientific">Branchiostoma floridae</name>
    <name type="common">Florida lancelet</name>
    <name type="synonym">Amphioxus</name>
    <dbReference type="NCBI Taxonomy" id="7739"/>
    <lineage>
        <taxon>Eukaryota</taxon>
        <taxon>Metazoa</taxon>
        <taxon>Chordata</taxon>
        <taxon>Cephalochordata</taxon>
        <taxon>Leptocardii</taxon>
        <taxon>Amphioxiformes</taxon>
        <taxon>Branchiostomatidae</taxon>
        <taxon>Branchiostoma</taxon>
    </lineage>
</organism>
<dbReference type="InterPro" id="IPR032675">
    <property type="entry name" value="LRR_dom_sf"/>
</dbReference>
<dbReference type="AlphaFoldDB" id="A0A9J7KYR1"/>
<keyword evidence="1" id="KW-0433">Leucine-rich repeat</keyword>
<reference evidence="5" key="1">
    <citation type="journal article" date="2020" name="Nat. Ecol. Evol.">
        <title>Deeply conserved synteny resolves early events in vertebrate evolution.</title>
        <authorList>
            <person name="Simakov O."/>
            <person name="Marletaz F."/>
            <person name="Yue J.X."/>
            <person name="O'Connell B."/>
            <person name="Jenkins J."/>
            <person name="Brandt A."/>
            <person name="Calef R."/>
            <person name="Tung C.H."/>
            <person name="Huang T.K."/>
            <person name="Schmutz J."/>
            <person name="Satoh N."/>
            <person name="Yu J.K."/>
            <person name="Putnam N.H."/>
            <person name="Green R.E."/>
            <person name="Rokhsar D.S."/>
        </authorList>
    </citation>
    <scope>NUCLEOTIDE SEQUENCE [LARGE SCALE GENOMIC DNA]</scope>
    <source>
        <strain evidence="5">S238N-H82</strain>
    </source>
</reference>
<keyword evidence="2 4" id="KW-0732">Signal</keyword>
<feature type="chain" id="PRO_5039944002" evidence="4">
    <location>
        <begin position="21"/>
        <end position="400"/>
    </location>
</feature>
<dbReference type="Proteomes" id="UP000001554">
    <property type="component" value="Chromosome 4"/>
</dbReference>
<proteinExistence type="predicted"/>
<dbReference type="GeneID" id="118413549"/>
<keyword evidence="5" id="KW-1185">Reference proteome</keyword>
<dbReference type="OrthoDB" id="6414855at2759"/>
<dbReference type="SMART" id="SM00369">
    <property type="entry name" value="LRR_TYP"/>
    <property type="match status" value="6"/>
</dbReference>
<keyword evidence="3" id="KW-0677">Repeat</keyword>
<evidence type="ECO:0000256" key="3">
    <source>
        <dbReference type="ARBA" id="ARBA00022737"/>
    </source>
</evidence>
<dbReference type="InterPro" id="IPR001611">
    <property type="entry name" value="Leu-rich_rpt"/>
</dbReference>
<evidence type="ECO:0000313" key="5">
    <source>
        <dbReference type="Proteomes" id="UP000001554"/>
    </source>
</evidence>
<dbReference type="InterPro" id="IPR003591">
    <property type="entry name" value="Leu-rich_rpt_typical-subtyp"/>
</dbReference>
<feature type="signal peptide" evidence="4">
    <location>
        <begin position="1"/>
        <end position="20"/>
    </location>
</feature>
<dbReference type="InterPro" id="IPR050328">
    <property type="entry name" value="Dev_Immune_Receptor"/>
</dbReference>
<evidence type="ECO:0000256" key="4">
    <source>
        <dbReference type="SAM" id="SignalP"/>
    </source>
</evidence>
<protein>
    <submittedName>
        <fullName evidence="6">Leucine-rich repeat-containing protein 15-like</fullName>
    </submittedName>
</protein>
<reference evidence="6" key="2">
    <citation type="submission" date="2025-08" db="UniProtKB">
        <authorList>
            <consortium name="RefSeq"/>
        </authorList>
    </citation>
    <scope>IDENTIFICATION</scope>
    <source>
        <strain evidence="6">S238N-H82</strain>
        <tissue evidence="6">Testes</tissue>
    </source>
</reference>
<dbReference type="Pfam" id="PF13855">
    <property type="entry name" value="LRR_8"/>
    <property type="match status" value="2"/>
</dbReference>
<evidence type="ECO:0000256" key="2">
    <source>
        <dbReference type="ARBA" id="ARBA00022729"/>
    </source>
</evidence>
<dbReference type="PANTHER" id="PTHR24373:SF370">
    <property type="entry name" value="FISH-LIPS, ISOFORM E"/>
    <property type="match status" value="1"/>
</dbReference>